<feature type="region of interest" description="Disordered" evidence="2">
    <location>
        <begin position="95"/>
        <end position="118"/>
    </location>
</feature>
<proteinExistence type="predicted"/>
<keyword evidence="4" id="KW-1185">Reference proteome</keyword>
<feature type="coiled-coil region" evidence="1">
    <location>
        <begin position="119"/>
        <end position="164"/>
    </location>
</feature>
<name>A0A914ANV4_PATMI</name>
<organism evidence="3 4">
    <name type="scientific">Patiria miniata</name>
    <name type="common">Bat star</name>
    <name type="synonym">Asterina miniata</name>
    <dbReference type="NCBI Taxonomy" id="46514"/>
    <lineage>
        <taxon>Eukaryota</taxon>
        <taxon>Metazoa</taxon>
        <taxon>Echinodermata</taxon>
        <taxon>Eleutherozoa</taxon>
        <taxon>Asterozoa</taxon>
        <taxon>Asteroidea</taxon>
        <taxon>Valvatacea</taxon>
        <taxon>Valvatida</taxon>
        <taxon>Asterinidae</taxon>
        <taxon>Patiria</taxon>
    </lineage>
</organism>
<evidence type="ECO:0000313" key="3">
    <source>
        <dbReference type="EnsemblMetazoa" id="XP_038065293.1"/>
    </source>
</evidence>
<evidence type="ECO:0000313" key="4">
    <source>
        <dbReference type="Proteomes" id="UP000887568"/>
    </source>
</evidence>
<feature type="region of interest" description="Disordered" evidence="2">
    <location>
        <begin position="1"/>
        <end position="20"/>
    </location>
</feature>
<dbReference type="OMA" id="PPCDHEK"/>
<dbReference type="GeneID" id="119735600"/>
<dbReference type="Proteomes" id="UP000887568">
    <property type="component" value="Unplaced"/>
</dbReference>
<dbReference type="RefSeq" id="XP_038065293.1">
    <property type="nucleotide sequence ID" value="XM_038209365.1"/>
</dbReference>
<feature type="compositionally biased region" description="Low complexity" evidence="2">
    <location>
        <begin position="7"/>
        <end position="17"/>
    </location>
</feature>
<keyword evidence="1" id="KW-0175">Coiled coil</keyword>
<dbReference type="OrthoDB" id="10065091at2759"/>
<accession>A0A914ANV4</accession>
<sequence length="239" mass="27990">MSRPVRTSTSSKAAEAKSNTHFLKNRVEELEAEVTSLKKRLDDLRKAKNTTVHKKQKEYVTTSTIEHKSGDDLKVSDLQRRMDDLNLQHTKEMEDLKRSHRDSLQKLKKAPSSPTPCNHEEEIAALKRKNKDLQSENEELKLFNEELKTENSAMREKFEELFAELSIKEAQWCEKEEQLNLKMKLQWGEKYREWMEVTEKKIADLQAANDLLGAHLNMGAVRMTLKCPTRSYMKNREDR</sequence>
<evidence type="ECO:0000256" key="1">
    <source>
        <dbReference type="SAM" id="Coils"/>
    </source>
</evidence>
<dbReference type="AlphaFoldDB" id="A0A914ANV4"/>
<feature type="compositionally biased region" description="Basic and acidic residues" evidence="2">
    <location>
        <begin position="95"/>
        <end position="105"/>
    </location>
</feature>
<protein>
    <submittedName>
        <fullName evidence="3">Uncharacterized protein</fullName>
    </submittedName>
</protein>
<dbReference type="EnsemblMetazoa" id="XM_038209365.1">
    <property type="protein sequence ID" value="XP_038065293.1"/>
    <property type="gene ID" value="LOC119735600"/>
</dbReference>
<reference evidence="3" key="1">
    <citation type="submission" date="2022-11" db="UniProtKB">
        <authorList>
            <consortium name="EnsemblMetazoa"/>
        </authorList>
    </citation>
    <scope>IDENTIFICATION</scope>
</reference>
<evidence type="ECO:0000256" key="2">
    <source>
        <dbReference type="SAM" id="MobiDB-lite"/>
    </source>
</evidence>